<dbReference type="Gene3D" id="3.80.10.10">
    <property type="entry name" value="Ribonuclease Inhibitor"/>
    <property type="match status" value="1"/>
</dbReference>
<evidence type="ECO:0000313" key="1">
    <source>
        <dbReference type="EnsemblMetazoa" id="MESCA003107-PA"/>
    </source>
</evidence>
<accession>T1GI40</accession>
<reference evidence="1" key="2">
    <citation type="submission" date="2015-06" db="UniProtKB">
        <authorList>
            <consortium name="EnsemblMetazoa"/>
        </authorList>
    </citation>
    <scope>IDENTIFICATION</scope>
</reference>
<dbReference type="EnsemblMetazoa" id="MESCA003107-RA">
    <property type="protein sequence ID" value="MESCA003107-PA"/>
    <property type="gene ID" value="MESCA003107"/>
</dbReference>
<dbReference type="SUPFAM" id="SSF52047">
    <property type="entry name" value="RNI-like"/>
    <property type="match status" value="1"/>
</dbReference>
<dbReference type="Proteomes" id="UP000015102">
    <property type="component" value="Unassembled WGS sequence"/>
</dbReference>
<dbReference type="AlphaFoldDB" id="T1GI40"/>
<protein>
    <submittedName>
        <fullName evidence="1">Uncharacterized protein</fullName>
    </submittedName>
</protein>
<evidence type="ECO:0000313" key="2">
    <source>
        <dbReference type="Proteomes" id="UP000015102"/>
    </source>
</evidence>
<sequence length="304" mass="35265">MVDIFWKRKIVLNCSLVNPLILEKSSRHYENLYISSRLPITTEKLFQILQKRNLFQPNEIKSIKINHQKLTKVIEILENVGQHLVDLQIVFKDSEKVEAPEKDVSSLHFVKSLNVSGGSENCYVFSSNFKSLSKLSFHVSGNQYEKSLEILSSLCFQNKSSLKQINIVFPKEYKRESLYFLDSIENLQYLRIQSFGEPLILHEQFFKKSWDLVLLSLNPCTLGDQDVLDILDNFKNLKHLKLGIDQRFDQTINLEAENVSKIWSLPKLQSLKYSDIQFPNEQLLKTKNINISKLSLNNVAANEI</sequence>
<keyword evidence="2" id="KW-1185">Reference proteome</keyword>
<name>T1GI40_MEGSC</name>
<dbReference type="InterPro" id="IPR032675">
    <property type="entry name" value="LRR_dom_sf"/>
</dbReference>
<proteinExistence type="predicted"/>
<reference evidence="2" key="1">
    <citation type="submission" date="2013-02" db="EMBL/GenBank/DDBJ databases">
        <authorList>
            <person name="Hughes D."/>
        </authorList>
    </citation>
    <scope>NUCLEOTIDE SEQUENCE</scope>
    <source>
        <strain>Durham</strain>
        <strain evidence="2">NC isolate 2 -- Noor lab</strain>
    </source>
</reference>
<dbReference type="EMBL" id="CAQQ02391589">
    <property type="status" value="NOT_ANNOTATED_CDS"/>
    <property type="molecule type" value="Genomic_DNA"/>
</dbReference>
<organism evidence="1 2">
    <name type="scientific">Megaselia scalaris</name>
    <name type="common">Humpbacked fly</name>
    <name type="synonym">Phora scalaris</name>
    <dbReference type="NCBI Taxonomy" id="36166"/>
    <lineage>
        <taxon>Eukaryota</taxon>
        <taxon>Metazoa</taxon>
        <taxon>Ecdysozoa</taxon>
        <taxon>Arthropoda</taxon>
        <taxon>Hexapoda</taxon>
        <taxon>Insecta</taxon>
        <taxon>Pterygota</taxon>
        <taxon>Neoptera</taxon>
        <taxon>Endopterygota</taxon>
        <taxon>Diptera</taxon>
        <taxon>Brachycera</taxon>
        <taxon>Muscomorpha</taxon>
        <taxon>Platypezoidea</taxon>
        <taxon>Phoridae</taxon>
        <taxon>Megaseliini</taxon>
        <taxon>Megaselia</taxon>
    </lineage>
</organism>
<dbReference type="HOGENOM" id="CLU_916117_0_0_1"/>